<evidence type="ECO:0000313" key="2">
    <source>
        <dbReference type="Proteomes" id="UP000230002"/>
    </source>
</evidence>
<dbReference type="EMBL" id="AYKW01000012">
    <property type="protein sequence ID" value="PIL31659.1"/>
    <property type="molecule type" value="Genomic_DNA"/>
</dbReference>
<evidence type="ECO:0000313" key="1">
    <source>
        <dbReference type="EMBL" id="PIL31659.1"/>
    </source>
</evidence>
<comment type="caution">
    <text evidence="1">The sequence shown here is derived from an EMBL/GenBank/DDBJ whole genome shotgun (WGS) entry which is preliminary data.</text>
</comment>
<organism evidence="1 2">
    <name type="scientific">Ganoderma sinense ZZ0214-1</name>
    <dbReference type="NCBI Taxonomy" id="1077348"/>
    <lineage>
        <taxon>Eukaryota</taxon>
        <taxon>Fungi</taxon>
        <taxon>Dikarya</taxon>
        <taxon>Basidiomycota</taxon>
        <taxon>Agaricomycotina</taxon>
        <taxon>Agaricomycetes</taxon>
        <taxon>Polyporales</taxon>
        <taxon>Polyporaceae</taxon>
        <taxon>Ganoderma</taxon>
    </lineage>
</organism>
<gene>
    <name evidence="1" type="ORF">GSI_06361</name>
</gene>
<reference evidence="1 2" key="1">
    <citation type="journal article" date="2015" name="Sci. Rep.">
        <title>Chromosome-level genome map provides insights into diverse defense mechanisms in the medicinal fungus Ganoderma sinense.</title>
        <authorList>
            <person name="Zhu Y."/>
            <person name="Xu J."/>
            <person name="Sun C."/>
            <person name="Zhou S."/>
            <person name="Xu H."/>
            <person name="Nelson D.R."/>
            <person name="Qian J."/>
            <person name="Song J."/>
            <person name="Luo H."/>
            <person name="Xiang L."/>
            <person name="Li Y."/>
            <person name="Xu Z."/>
            <person name="Ji A."/>
            <person name="Wang L."/>
            <person name="Lu S."/>
            <person name="Hayward A."/>
            <person name="Sun W."/>
            <person name="Li X."/>
            <person name="Schwartz D.C."/>
            <person name="Wang Y."/>
            <person name="Chen S."/>
        </authorList>
    </citation>
    <scope>NUCLEOTIDE SEQUENCE [LARGE SCALE GENOMIC DNA]</scope>
    <source>
        <strain evidence="1 2">ZZ0214-1</strain>
    </source>
</reference>
<protein>
    <submittedName>
        <fullName evidence="1">Uncharacterized protein</fullName>
    </submittedName>
</protein>
<accession>A0A2G8SD21</accession>
<dbReference type="Proteomes" id="UP000230002">
    <property type="component" value="Unassembled WGS sequence"/>
</dbReference>
<dbReference type="AlphaFoldDB" id="A0A2G8SD21"/>
<sequence length="98" mass="11131">MLGVPCIHLDHIYWQPGWREPSPEDFRSRVFAALEEAPRGWVADGRYSRLLGSKVTDDATDLICGKRRRIGGWGGELAAWKQEVEEMIRFSGLDVNSN</sequence>
<proteinExistence type="predicted"/>
<keyword evidence="2" id="KW-1185">Reference proteome</keyword>
<dbReference type="OrthoDB" id="65590at2759"/>
<name>A0A2G8SD21_9APHY</name>